<dbReference type="Gene3D" id="6.10.250.1450">
    <property type="match status" value="1"/>
</dbReference>
<dbReference type="Gene3D" id="1.20.1440.230">
    <property type="entry name" value="NADH-ubiquinone oxidoreductase 51kDa subunit, iron-sulphur binding domain"/>
    <property type="match status" value="1"/>
</dbReference>
<name>A0A372J941_9ACTN</name>
<dbReference type="SUPFAM" id="SSF142019">
    <property type="entry name" value="Nqo1 FMN-binding domain-like"/>
    <property type="match status" value="1"/>
</dbReference>
<evidence type="ECO:0000313" key="18">
    <source>
        <dbReference type="Proteomes" id="UP000261811"/>
    </source>
</evidence>
<comment type="catalytic activity">
    <reaction evidence="14 15">
        <text>a quinone + NADH + 5 H(+)(in) = a quinol + NAD(+) + 4 H(+)(out)</text>
        <dbReference type="Rhea" id="RHEA:57888"/>
        <dbReference type="ChEBI" id="CHEBI:15378"/>
        <dbReference type="ChEBI" id="CHEBI:24646"/>
        <dbReference type="ChEBI" id="CHEBI:57540"/>
        <dbReference type="ChEBI" id="CHEBI:57945"/>
        <dbReference type="ChEBI" id="CHEBI:132124"/>
    </reaction>
</comment>
<dbReference type="FunFam" id="3.10.20.600:FF:000003">
    <property type="entry name" value="NADH-quinone oxidoreductase subunit F"/>
    <property type="match status" value="1"/>
</dbReference>
<dbReference type="Pfam" id="PF10531">
    <property type="entry name" value="SLBB"/>
    <property type="match status" value="1"/>
</dbReference>
<dbReference type="InterPro" id="IPR001949">
    <property type="entry name" value="NADH-UbQ_OxRdtase_51kDa_CS"/>
</dbReference>
<reference evidence="17 18" key="1">
    <citation type="submission" date="2018-08" db="EMBL/GenBank/DDBJ databases">
        <title>Actinomadura jelena sp. nov., a novel Actinomycete isolated from soil in Chad.</title>
        <authorList>
            <person name="Shi L."/>
        </authorList>
    </citation>
    <scope>NUCLEOTIDE SEQUENCE [LARGE SCALE GENOMIC DNA]</scope>
    <source>
        <strain evidence="17 18">NEAU-G17</strain>
    </source>
</reference>
<evidence type="ECO:0000256" key="14">
    <source>
        <dbReference type="ARBA" id="ARBA00047712"/>
    </source>
</evidence>
<evidence type="ECO:0000256" key="6">
    <source>
        <dbReference type="ARBA" id="ARBA00022630"/>
    </source>
</evidence>
<proteinExistence type="inferred from homology"/>
<keyword evidence="9 15" id="KW-0479">Metal-binding</keyword>
<keyword evidence="17" id="KW-0560">Oxidoreductase</keyword>
<dbReference type="InterPro" id="IPR011538">
    <property type="entry name" value="Nuo51_FMN-bd"/>
</dbReference>
<dbReference type="SUPFAM" id="SSF140490">
    <property type="entry name" value="Nqo1C-terminal domain-like"/>
    <property type="match status" value="1"/>
</dbReference>
<evidence type="ECO:0000256" key="1">
    <source>
        <dbReference type="ARBA" id="ARBA00001917"/>
    </source>
</evidence>
<comment type="caution">
    <text evidence="17">The sequence shown here is derived from an EMBL/GenBank/DDBJ whole genome shotgun (WGS) entry which is preliminary data.</text>
</comment>
<organism evidence="17 18">
    <name type="scientific">Actinomadura logoneensis</name>
    <dbReference type="NCBI Taxonomy" id="2293572"/>
    <lineage>
        <taxon>Bacteria</taxon>
        <taxon>Bacillati</taxon>
        <taxon>Actinomycetota</taxon>
        <taxon>Actinomycetes</taxon>
        <taxon>Streptosporangiales</taxon>
        <taxon>Thermomonosporaceae</taxon>
        <taxon>Actinomadura</taxon>
    </lineage>
</organism>
<dbReference type="OrthoDB" id="9805533at2"/>
<dbReference type="GO" id="GO:0048038">
    <property type="term" value="F:quinone binding"/>
    <property type="evidence" value="ECO:0007669"/>
    <property type="project" value="UniProtKB-KW"/>
</dbReference>
<sequence>MTTLTPVLTRNWDQPDSFTLAGYERDGGYSALRTALAMEPDAIVQTVKDSGLRGRGGAGFPTGMKWGFLPADSPNPRYLVVNADESEPGTCKDIPLMLANPHVLVEGVIISSYAIRSNHAFIYVRGEVLHVIRRLQQAVRDAYAAGYLGKNILGSGYDLELVVHTGAGAYICGEETALLDSLEGYRGQPRLKPPFPAVAGLYGGPTVINNVESIASVPSIVANGADWFTSMGTEKSAGFGIFSLSGHVTRPGQYEAPLGITLRELLDMAGGVRGGRRLKFWTPGGSSTPLFTEEHLDVPLDFESVGAAGSMLGTRALQIFDDTVCVVRAVLRWSEFYAHESCGKCTPCREGTYWYKQLLKRLDAGQGTEEDLDTLLDLSDNILGRSFCALGDGATSPVVSSIKLFRDEYVRHFEQGGCPFDPAKSTLWGGAAV</sequence>
<dbReference type="RefSeq" id="WP_117361802.1">
    <property type="nucleotide sequence ID" value="NZ_QURH01001047.1"/>
</dbReference>
<dbReference type="PROSITE" id="PS00645">
    <property type="entry name" value="COMPLEX1_51K_2"/>
    <property type="match status" value="1"/>
</dbReference>
<dbReference type="GO" id="GO:0046872">
    <property type="term" value="F:metal ion binding"/>
    <property type="evidence" value="ECO:0007669"/>
    <property type="project" value="UniProtKB-KW"/>
</dbReference>
<accession>A0A372J941</accession>
<dbReference type="NCBIfam" id="NF010120">
    <property type="entry name" value="PRK13596.1"/>
    <property type="match status" value="1"/>
</dbReference>
<keyword evidence="5 15" id="KW-0004">4Fe-4S</keyword>
<dbReference type="GO" id="GO:0045333">
    <property type="term" value="P:cellular respiration"/>
    <property type="evidence" value="ECO:0007669"/>
    <property type="project" value="TreeGrafter"/>
</dbReference>
<dbReference type="Pfam" id="PF01512">
    <property type="entry name" value="Complex1_51K"/>
    <property type="match status" value="1"/>
</dbReference>
<dbReference type="GO" id="GO:0051287">
    <property type="term" value="F:NAD binding"/>
    <property type="evidence" value="ECO:0007669"/>
    <property type="project" value="UniProtKB-UniRule"/>
</dbReference>
<dbReference type="GO" id="GO:0010181">
    <property type="term" value="F:FMN binding"/>
    <property type="evidence" value="ECO:0007669"/>
    <property type="project" value="InterPro"/>
</dbReference>
<feature type="domain" description="NADH-ubiquinone oxidoreductase 51kDa subunit iron-sulphur binding" evidence="16">
    <location>
        <begin position="327"/>
        <end position="372"/>
    </location>
</feature>
<evidence type="ECO:0000256" key="9">
    <source>
        <dbReference type="ARBA" id="ARBA00022723"/>
    </source>
</evidence>
<evidence type="ECO:0000256" key="11">
    <source>
        <dbReference type="ARBA" id="ARBA00023004"/>
    </source>
</evidence>
<dbReference type="Proteomes" id="UP000261811">
    <property type="component" value="Unassembled WGS sequence"/>
</dbReference>
<dbReference type="FunFam" id="1.20.1440.230:FF:000001">
    <property type="entry name" value="Mitochondrial NADH dehydrogenase flavoprotein 1"/>
    <property type="match status" value="1"/>
</dbReference>
<evidence type="ECO:0000256" key="15">
    <source>
        <dbReference type="RuleBase" id="RU364066"/>
    </source>
</evidence>
<evidence type="ECO:0000256" key="8">
    <source>
        <dbReference type="ARBA" id="ARBA00022719"/>
    </source>
</evidence>
<dbReference type="GO" id="GO:0051539">
    <property type="term" value="F:4 iron, 4 sulfur cluster binding"/>
    <property type="evidence" value="ECO:0007669"/>
    <property type="project" value="UniProtKB-UniRule"/>
</dbReference>
<keyword evidence="13 15" id="KW-0520">NAD</keyword>
<dbReference type="EMBL" id="QURH01001047">
    <property type="protein sequence ID" value="RFU36510.1"/>
    <property type="molecule type" value="Genomic_DNA"/>
</dbReference>
<dbReference type="PROSITE" id="PS00644">
    <property type="entry name" value="COMPLEX1_51K_1"/>
    <property type="match status" value="1"/>
</dbReference>
<evidence type="ECO:0000313" key="17">
    <source>
        <dbReference type="EMBL" id="RFU36510.1"/>
    </source>
</evidence>
<dbReference type="InterPro" id="IPR037207">
    <property type="entry name" value="Nuop51_4Fe4S-bd_sf"/>
</dbReference>
<keyword evidence="11 15" id="KW-0408">Iron</keyword>
<dbReference type="Gene3D" id="3.40.50.11540">
    <property type="entry name" value="NADH-ubiquinone oxidoreductase 51kDa subunit"/>
    <property type="match status" value="1"/>
</dbReference>
<gene>
    <name evidence="17" type="primary">nuoF</name>
    <name evidence="17" type="ORF">DZF91_37650</name>
</gene>
<evidence type="ECO:0000259" key="16">
    <source>
        <dbReference type="SMART" id="SM00928"/>
    </source>
</evidence>
<evidence type="ECO:0000256" key="12">
    <source>
        <dbReference type="ARBA" id="ARBA00023014"/>
    </source>
</evidence>
<dbReference type="Gene3D" id="3.10.20.600">
    <property type="match status" value="1"/>
</dbReference>
<keyword evidence="10" id="KW-1278">Translocase</keyword>
<dbReference type="AlphaFoldDB" id="A0A372J941"/>
<keyword evidence="12 15" id="KW-0411">Iron-sulfur</keyword>
<dbReference type="SUPFAM" id="SSF142984">
    <property type="entry name" value="Nqo1 middle domain-like"/>
    <property type="match status" value="1"/>
</dbReference>
<dbReference type="FunFam" id="3.40.50.11540:FF:000001">
    <property type="entry name" value="NADH dehydrogenase [ubiquinone] flavoprotein 1, mitochondrial"/>
    <property type="match status" value="1"/>
</dbReference>
<keyword evidence="7 15" id="KW-0288">FMN</keyword>
<dbReference type="PANTHER" id="PTHR11780">
    <property type="entry name" value="NADH-UBIQUINONE OXIDOREDUCTASE FLAVOPROTEIN 1 NDUFV1"/>
    <property type="match status" value="1"/>
</dbReference>
<evidence type="ECO:0000256" key="13">
    <source>
        <dbReference type="ARBA" id="ARBA00023027"/>
    </source>
</evidence>
<evidence type="ECO:0000256" key="5">
    <source>
        <dbReference type="ARBA" id="ARBA00022485"/>
    </source>
</evidence>
<evidence type="ECO:0000256" key="4">
    <source>
        <dbReference type="ARBA" id="ARBA00019901"/>
    </source>
</evidence>
<keyword evidence="6 15" id="KW-0285">Flavoprotein</keyword>
<comment type="function">
    <text evidence="15">NDH-1 shuttles electrons from NADH, via FMN and iron-sulfur (Fe-S) centers, to quinones in the respiratory chain.</text>
</comment>
<dbReference type="PANTHER" id="PTHR11780:SF10">
    <property type="entry name" value="NADH DEHYDROGENASE [UBIQUINONE] FLAVOPROTEIN 1, MITOCHONDRIAL"/>
    <property type="match status" value="1"/>
</dbReference>
<evidence type="ECO:0000256" key="3">
    <source>
        <dbReference type="ARBA" id="ARBA00007523"/>
    </source>
</evidence>
<comment type="cofactor">
    <cofactor evidence="2 15">
        <name>[4Fe-4S] cluster</name>
        <dbReference type="ChEBI" id="CHEBI:49883"/>
    </cofactor>
</comment>
<dbReference type="GO" id="GO:0008137">
    <property type="term" value="F:NADH dehydrogenase (ubiquinone) activity"/>
    <property type="evidence" value="ECO:0007669"/>
    <property type="project" value="InterPro"/>
</dbReference>
<dbReference type="InterPro" id="IPR050837">
    <property type="entry name" value="ComplexI_51kDa_subunit"/>
</dbReference>
<protein>
    <recommendedName>
        <fullName evidence="4 15">NADH-quinone oxidoreductase subunit F</fullName>
        <ecNumber evidence="15">7.1.1.-</ecNumber>
    </recommendedName>
</protein>
<evidence type="ECO:0000256" key="10">
    <source>
        <dbReference type="ARBA" id="ARBA00022967"/>
    </source>
</evidence>
<dbReference type="InterPro" id="IPR019575">
    <property type="entry name" value="Nuop51_4Fe4S-bd"/>
</dbReference>
<dbReference type="NCBIfam" id="TIGR01959">
    <property type="entry name" value="nuoF_fam"/>
    <property type="match status" value="1"/>
</dbReference>
<evidence type="ECO:0000256" key="2">
    <source>
        <dbReference type="ARBA" id="ARBA00001966"/>
    </source>
</evidence>
<keyword evidence="8 15" id="KW-0874">Quinone</keyword>
<dbReference type="InterPro" id="IPR011537">
    <property type="entry name" value="NADH-UbQ_OxRdtase_suF"/>
</dbReference>
<dbReference type="InterPro" id="IPR019554">
    <property type="entry name" value="Soluble_ligand-bd"/>
</dbReference>
<comment type="cofactor">
    <cofactor evidence="1 15">
        <name>FMN</name>
        <dbReference type="ChEBI" id="CHEBI:58210"/>
    </cofactor>
</comment>
<keyword evidence="18" id="KW-1185">Reference proteome</keyword>
<dbReference type="EC" id="7.1.1.-" evidence="15"/>
<dbReference type="InterPro" id="IPR037225">
    <property type="entry name" value="Nuo51_FMN-bd_sf"/>
</dbReference>
<dbReference type="SMART" id="SM00928">
    <property type="entry name" value="NADH_4Fe-4S"/>
    <property type="match status" value="1"/>
</dbReference>
<comment type="similarity">
    <text evidence="3 15">Belongs to the complex I 51 kDa subunit family.</text>
</comment>
<dbReference type="Pfam" id="PF10589">
    <property type="entry name" value="NADH_4Fe-4S"/>
    <property type="match status" value="1"/>
</dbReference>
<evidence type="ECO:0000256" key="7">
    <source>
        <dbReference type="ARBA" id="ARBA00022643"/>
    </source>
</evidence>
<dbReference type="GO" id="GO:0003954">
    <property type="term" value="F:NADH dehydrogenase activity"/>
    <property type="evidence" value="ECO:0007669"/>
    <property type="project" value="TreeGrafter"/>
</dbReference>